<organism evidence="3 4">
    <name type="scientific">Caerostris darwini</name>
    <dbReference type="NCBI Taxonomy" id="1538125"/>
    <lineage>
        <taxon>Eukaryota</taxon>
        <taxon>Metazoa</taxon>
        <taxon>Ecdysozoa</taxon>
        <taxon>Arthropoda</taxon>
        <taxon>Chelicerata</taxon>
        <taxon>Arachnida</taxon>
        <taxon>Araneae</taxon>
        <taxon>Araneomorphae</taxon>
        <taxon>Entelegynae</taxon>
        <taxon>Araneoidea</taxon>
        <taxon>Araneidae</taxon>
        <taxon>Caerostris</taxon>
    </lineage>
</organism>
<dbReference type="GO" id="GO:0008270">
    <property type="term" value="F:zinc ion binding"/>
    <property type="evidence" value="ECO:0007669"/>
    <property type="project" value="UniProtKB-KW"/>
</dbReference>
<accession>A0AAV4TP85</accession>
<evidence type="ECO:0000256" key="1">
    <source>
        <dbReference type="PROSITE-ProRule" id="PRU00047"/>
    </source>
</evidence>
<dbReference type="GO" id="GO:0003676">
    <property type="term" value="F:nucleic acid binding"/>
    <property type="evidence" value="ECO:0007669"/>
    <property type="project" value="InterPro"/>
</dbReference>
<keyword evidence="1" id="KW-0863">Zinc-finger</keyword>
<dbReference type="InterPro" id="IPR034122">
    <property type="entry name" value="Retropepsin-like_bacterial"/>
</dbReference>
<dbReference type="Pfam" id="PF13650">
    <property type="entry name" value="Asp_protease_2"/>
    <property type="match status" value="1"/>
</dbReference>
<evidence type="ECO:0000259" key="2">
    <source>
        <dbReference type="PROSITE" id="PS50158"/>
    </source>
</evidence>
<keyword evidence="3" id="KW-0548">Nucleotidyltransferase</keyword>
<dbReference type="EMBL" id="BPLQ01009817">
    <property type="protein sequence ID" value="GIY46772.1"/>
    <property type="molecule type" value="Genomic_DNA"/>
</dbReference>
<dbReference type="CDD" id="cd05483">
    <property type="entry name" value="retropepsin_like_bacteria"/>
    <property type="match status" value="1"/>
</dbReference>
<dbReference type="Gene3D" id="2.40.70.10">
    <property type="entry name" value="Acid Proteases"/>
    <property type="match status" value="1"/>
</dbReference>
<keyword evidence="1" id="KW-0862">Zinc</keyword>
<dbReference type="AlphaFoldDB" id="A0AAV4TP85"/>
<evidence type="ECO:0000313" key="3">
    <source>
        <dbReference type="EMBL" id="GIY46772.1"/>
    </source>
</evidence>
<proteinExistence type="predicted"/>
<keyword evidence="1" id="KW-0479">Metal-binding</keyword>
<name>A0AAV4TP85_9ARAC</name>
<keyword evidence="4" id="KW-1185">Reference proteome</keyword>
<protein>
    <submittedName>
        <fullName evidence="3">Reverse transcriptase</fullName>
    </submittedName>
</protein>
<dbReference type="InterPro" id="IPR021109">
    <property type="entry name" value="Peptidase_aspartic_dom_sf"/>
</dbReference>
<comment type="caution">
    <text evidence="3">The sequence shown here is derived from an EMBL/GenBank/DDBJ whole genome shotgun (WGS) entry which is preliminary data.</text>
</comment>
<dbReference type="GO" id="GO:0003964">
    <property type="term" value="F:RNA-directed DNA polymerase activity"/>
    <property type="evidence" value="ECO:0007669"/>
    <property type="project" value="UniProtKB-KW"/>
</dbReference>
<sequence length="395" mass="44314">MQKDKRCFVCNQNSHFARDCPKQKYKFDRINKEQNFNTREGIERNESSHIYKRDHSLMTDIEGGMSEASSCIKIARINKCPLEFEALIDTGSDSVICRNSVAKRLELKIDPASNVMYGFGNIKMCAARALGKAKVDISLDGVKVKGVEMLIVGDDALPYELLIGRSFLDRENISFARIGNKLHVCYAGDNPFVNMECENNSDVKELKTSSKVVPERNSVSFVRAQTTLANDGSVIIEGKEGCCDSLEIKDSETVDPIIKMGNENVILKGNQCVGRVVQLDPNCLVNEESCYGNVIKENKRLPEKSEIRLDEGTPIENKREILELVNEVKDCFAMKLNELGCTTLTKIDRIISRLTKAPTEFQGLMHHVLGSLLTTEALIEKKLDLEVYQTMSLEE</sequence>
<feature type="domain" description="CCHC-type" evidence="2">
    <location>
        <begin position="6"/>
        <end position="22"/>
    </location>
</feature>
<dbReference type="PROSITE" id="PS50158">
    <property type="entry name" value="ZF_CCHC"/>
    <property type="match status" value="1"/>
</dbReference>
<dbReference type="InterPro" id="IPR036875">
    <property type="entry name" value="Znf_CCHC_sf"/>
</dbReference>
<reference evidence="3 4" key="1">
    <citation type="submission" date="2021-06" db="EMBL/GenBank/DDBJ databases">
        <title>Caerostris darwini draft genome.</title>
        <authorList>
            <person name="Kono N."/>
            <person name="Arakawa K."/>
        </authorList>
    </citation>
    <scope>NUCLEOTIDE SEQUENCE [LARGE SCALE GENOMIC DNA]</scope>
</reference>
<dbReference type="SMART" id="SM00343">
    <property type="entry name" value="ZnF_C2HC"/>
    <property type="match status" value="1"/>
</dbReference>
<keyword evidence="3" id="KW-0808">Transferase</keyword>
<dbReference type="InterPro" id="IPR001878">
    <property type="entry name" value="Znf_CCHC"/>
</dbReference>
<dbReference type="SUPFAM" id="SSF50630">
    <property type="entry name" value="Acid proteases"/>
    <property type="match status" value="1"/>
</dbReference>
<gene>
    <name evidence="3" type="primary">X975_21271</name>
    <name evidence="3" type="ORF">CDAR_494181</name>
</gene>
<evidence type="ECO:0000313" key="4">
    <source>
        <dbReference type="Proteomes" id="UP001054837"/>
    </source>
</evidence>
<dbReference type="Gene3D" id="4.10.60.10">
    <property type="entry name" value="Zinc finger, CCHC-type"/>
    <property type="match status" value="1"/>
</dbReference>
<dbReference type="Proteomes" id="UP001054837">
    <property type="component" value="Unassembled WGS sequence"/>
</dbReference>
<keyword evidence="3" id="KW-0695">RNA-directed DNA polymerase</keyword>
<dbReference type="SUPFAM" id="SSF57756">
    <property type="entry name" value="Retrovirus zinc finger-like domains"/>
    <property type="match status" value="1"/>
</dbReference>